<dbReference type="InterPro" id="IPR023796">
    <property type="entry name" value="Serpin_dom"/>
</dbReference>
<proteinExistence type="inferred from homology"/>
<name>A0A388M9Y5_CHABU</name>
<protein>
    <recommendedName>
        <fullName evidence="3">Serpin domain-containing protein</fullName>
    </recommendedName>
</protein>
<dbReference type="SUPFAM" id="SSF56574">
    <property type="entry name" value="Serpins"/>
    <property type="match status" value="1"/>
</dbReference>
<dbReference type="STRING" id="69332.A0A388M9Y5"/>
<dbReference type="GO" id="GO:0004867">
    <property type="term" value="F:serine-type endopeptidase inhibitor activity"/>
    <property type="evidence" value="ECO:0007669"/>
    <property type="project" value="InterPro"/>
</dbReference>
<dbReference type="Pfam" id="PF00079">
    <property type="entry name" value="Serpin"/>
    <property type="match status" value="1"/>
</dbReference>
<evidence type="ECO:0000256" key="2">
    <source>
        <dbReference type="RuleBase" id="RU000411"/>
    </source>
</evidence>
<dbReference type="AlphaFoldDB" id="A0A388M9Y5"/>
<evidence type="ECO:0000313" key="4">
    <source>
        <dbReference type="EMBL" id="GBG91360.1"/>
    </source>
</evidence>
<comment type="similarity">
    <text evidence="1 2">Belongs to the serpin family.</text>
</comment>
<dbReference type="GO" id="GO:0005615">
    <property type="term" value="C:extracellular space"/>
    <property type="evidence" value="ECO:0007669"/>
    <property type="project" value="InterPro"/>
</dbReference>
<sequence length="412" mass="45002">MEAKGEINLVNGQTTFMLYRAVLSEDSEGSMSNESKKLLNVALSPMSIALALAVVSGGSAGNTLTEILNVLRLPTNLAAAHSSLAFLRRNLLGGPTSASTSDSAAVKVQIATGLWVTDQLPLKKEYEDHVAMYEGRVVPADFVRAASQVREEINQWVSNQTSGKIQEAVPEGLLCKTSVFLLVNALYFKGSWQEVFPKQYTAPGNFMIPAKGGGLETVSVPMMWNEGMYRIGKQNGFRILRLPYQVGGAEDRRQLAMYIFLPDEVDGLAKMEGSLTAELLEESFENMSDSYLDKLLLPKFKVASGLNLNQPLKDIGMKSTFDSQVSDFIKLFDCQCGGICISNVLHNARVEVDEEGTVAAAATVVEAQMGCSMFRPPPKEFIVDHPFLFMIREDTSGMTLFLGRVVDPKASD</sequence>
<dbReference type="PROSITE" id="PS00284">
    <property type="entry name" value="SERPIN"/>
    <property type="match status" value="1"/>
</dbReference>
<accession>A0A388M9Y5</accession>
<dbReference type="InterPro" id="IPR036186">
    <property type="entry name" value="Serpin_sf"/>
</dbReference>
<gene>
    <name evidence="4" type="ORF">CBR_g52247</name>
</gene>
<dbReference type="SMART" id="SM00093">
    <property type="entry name" value="SERPIN"/>
    <property type="match status" value="1"/>
</dbReference>
<dbReference type="EMBL" id="BFEA01000898">
    <property type="protein sequence ID" value="GBG91360.1"/>
    <property type="molecule type" value="Genomic_DNA"/>
</dbReference>
<comment type="caution">
    <text evidence="4">The sequence shown here is derived from an EMBL/GenBank/DDBJ whole genome shotgun (WGS) entry which is preliminary data.</text>
</comment>
<keyword evidence="5" id="KW-1185">Reference proteome</keyword>
<dbReference type="Gene3D" id="3.30.497.10">
    <property type="entry name" value="Antithrombin, subunit I, domain 2"/>
    <property type="match status" value="1"/>
</dbReference>
<dbReference type="PANTHER" id="PTHR11461">
    <property type="entry name" value="SERINE PROTEASE INHIBITOR, SERPIN"/>
    <property type="match status" value="1"/>
</dbReference>
<dbReference type="Gramene" id="GBG91360">
    <property type="protein sequence ID" value="GBG91360"/>
    <property type="gene ID" value="CBR_g52247"/>
</dbReference>
<evidence type="ECO:0000256" key="1">
    <source>
        <dbReference type="ARBA" id="ARBA00009500"/>
    </source>
</evidence>
<dbReference type="Proteomes" id="UP000265515">
    <property type="component" value="Unassembled WGS sequence"/>
</dbReference>
<dbReference type="InterPro" id="IPR042185">
    <property type="entry name" value="Serpin_sf_2"/>
</dbReference>
<dbReference type="PANTHER" id="PTHR11461:SF211">
    <property type="entry name" value="GH10112P-RELATED"/>
    <property type="match status" value="1"/>
</dbReference>
<dbReference type="CDD" id="cd19590">
    <property type="entry name" value="serpin_thermopin-like"/>
    <property type="match status" value="1"/>
</dbReference>
<feature type="domain" description="Serpin" evidence="3">
    <location>
        <begin position="16"/>
        <end position="408"/>
    </location>
</feature>
<dbReference type="InterPro" id="IPR023795">
    <property type="entry name" value="Serpin_CS"/>
</dbReference>
<reference evidence="4 5" key="1">
    <citation type="journal article" date="2018" name="Cell">
        <title>The Chara Genome: Secondary Complexity and Implications for Plant Terrestrialization.</title>
        <authorList>
            <person name="Nishiyama T."/>
            <person name="Sakayama H."/>
            <person name="Vries J.D."/>
            <person name="Buschmann H."/>
            <person name="Saint-Marcoux D."/>
            <person name="Ullrich K.K."/>
            <person name="Haas F.B."/>
            <person name="Vanderstraeten L."/>
            <person name="Becker D."/>
            <person name="Lang D."/>
            <person name="Vosolsobe S."/>
            <person name="Rombauts S."/>
            <person name="Wilhelmsson P.K.I."/>
            <person name="Janitza P."/>
            <person name="Kern R."/>
            <person name="Heyl A."/>
            <person name="Rumpler F."/>
            <person name="Villalobos L.I.A.C."/>
            <person name="Clay J.M."/>
            <person name="Skokan R."/>
            <person name="Toyoda A."/>
            <person name="Suzuki Y."/>
            <person name="Kagoshima H."/>
            <person name="Schijlen E."/>
            <person name="Tajeshwar N."/>
            <person name="Catarino B."/>
            <person name="Hetherington A.J."/>
            <person name="Saltykova A."/>
            <person name="Bonnot C."/>
            <person name="Breuninger H."/>
            <person name="Symeonidi A."/>
            <person name="Radhakrishnan G.V."/>
            <person name="Van Nieuwerburgh F."/>
            <person name="Deforce D."/>
            <person name="Chang C."/>
            <person name="Karol K.G."/>
            <person name="Hedrich R."/>
            <person name="Ulvskov P."/>
            <person name="Glockner G."/>
            <person name="Delwiche C.F."/>
            <person name="Petrasek J."/>
            <person name="Van de Peer Y."/>
            <person name="Friml J."/>
            <person name="Beilby M."/>
            <person name="Dolan L."/>
            <person name="Kohara Y."/>
            <person name="Sugano S."/>
            <person name="Fujiyama A."/>
            <person name="Delaux P.-M."/>
            <person name="Quint M."/>
            <person name="TheiBen G."/>
            <person name="Hagemann M."/>
            <person name="Harholt J."/>
            <person name="Dunand C."/>
            <person name="Zachgo S."/>
            <person name="Langdale J."/>
            <person name="Maumus F."/>
            <person name="Straeten D.V.D."/>
            <person name="Gould S.B."/>
            <person name="Rensing S.A."/>
        </authorList>
    </citation>
    <scope>NUCLEOTIDE SEQUENCE [LARGE SCALE GENOMIC DNA]</scope>
    <source>
        <strain evidence="4 5">S276</strain>
    </source>
</reference>
<dbReference type="InterPro" id="IPR042178">
    <property type="entry name" value="Serpin_sf_1"/>
</dbReference>
<dbReference type="InterPro" id="IPR000215">
    <property type="entry name" value="Serpin_fam"/>
</dbReference>
<dbReference type="Gene3D" id="2.30.39.10">
    <property type="entry name" value="Alpha-1-antitrypsin, domain 1"/>
    <property type="match status" value="1"/>
</dbReference>
<dbReference type="OMA" id="FITNWMK"/>
<organism evidence="4 5">
    <name type="scientific">Chara braunii</name>
    <name type="common">Braun's stonewort</name>
    <dbReference type="NCBI Taxonomy" id="69332"/>
    <lineage>
        <taxon>Eukaryota</taxon>
        <taxon>Viridiplantae</taxon>
        <taxon>Streptophyta</taxon>
        <taxon>Charophyceae</taxon>
        <taxon>Charales</taxon>
        <taxon>Characeae</taxon>
        <taxon>Chara</taxon>
    </lineage>
</organism>
<dbReference type="OrthoDB" id="1063785at2759"/>
<evidence type="ECO:0000259" key="3">
    <source>
        <dbReference type="SMART" id="SM00093"/>
    </source>
</evidence>
<evidence type="ECO:0000313" key="5">
    <source>
        <dbReference type="Proteomes" id="UP000265515"/>
    </source>
</evidence>